<evidence type="ECO:0000313" key="3">
    <source>
        <dbReference type="Proteomes" id="UP001530400"/>
    </source>
</evidence>
<sequence>MTEDAISNLTHHTSSKDPATSQPSRSPLTNSPSSSAPTNHPTFRSPTQKPSSRPTAKPSNGDTRWYPGTSKCLSDGKAPSWQSNLYASQTTCCINHFNWDYNNCLGIKQQPTYKWYANWIMNRCVQDCDSSEGGSCGGIVGGSYVITHNSAEACCSAHMSYMSISQCKY</sequence>
<evidence type="ECO:0000313" key="2">
    <source>
        <dbReference type="EMBL" id="KAL3769663.1"/>
    </source>
</evidence>
<reference evidence="2 3" key="1">
    <citation type="submission" date="2024-10" db="EMBL/GenBank/DDBJ databases">
        <title>Updated reference genomes for cyclostephanoid diatoms.</title>
        <authorList>
            <person name="Roberts W.R."/>
            <person name="Alverson A.J."/>
        </authorList>
    </citation>
    <scope>NUCLEOTIDE SEQUENCE [LARGE SCALE GENOMIC DNA]</scope>
    <source>
        <strain evidence="2 3">AJA010-31</strain>
    </source>
</reference>
<feature type="compositionally biased region" description="Polar residues" evidence="1">
    <location>
        <begin position="1"/>
        <end position="22"/>
    </location>
</feature>
<organism evidence="2 3">
    <name type="scientific">Cyclotella atomus</name>
    <dbReference type="NCBI Taxonomy" id="382360"/>
    <lineage>
        <taxon>Eukaryota</taxon>
        <taxon>Sar</taxon>
        <taxon>Stramenopiles</taxon>
        <taxon>Ochrophyta</taxon>
        <taxon>Bacillariophyta</taxon>
        <taxon>Coscinodiscophyceae</taxon>
        <taxon>Thalassiosirophycidae</taxon>
        <taxon>Stephanodiscales</taxon>
        <taxon>Stephanodiscaceae</taxon>
        <taxon>Cyclotella</taxon>
    </lineage>
</organism>
<protein>
    <submittedName>
        <fullName evidence="2">Uncharacterized protein</fullName>
    </submittedName>
</protein>
<keyword evidence="3" id="KW-1185">Reference proteome</keyword>
<gene>
    <name evidence="2" type="ORF">ACHAWO_009489</name>
</gene>
<feature type="compositionally biased region" description="Polar residues" evidence="1">
    <location>
        <begin position="44"/>
        <end position="62"/>
    </location>
</feature>
<feature type="compositionally biased region" description="Low complexity" evidence="1">
    <location>
        <begin position="23"/>
        <end position="42"/>
    </location>
</feature>
<comment type="caution">
    <text evidence="2">The sequence shown here is derived from an EMBL/GenBank/DDBJ whole genome shotgun (WGS) entry which is preliminary data.</text>
</comment>
<dbReference type="EMBL" id="JALLPJ020001328">
    <property type="protein sequence ID" value="KAL3769663.1"/>
    <property type="molecule type" value="Genomic_DNA"/>
</dbReference>
<proteinExistence type="predicted"/>
<dbReference type="AlphaFoldDB" id="A0ABD3N0P2"/>
<evidence type="ECO:0000256" key="1">
    <source>
        <dbReference type="SAM" id="MobiDB-lite"/>
    </source>
</evidence>
<dbReference type="Proteomes" id="UP001530400">
    <property type="component" value="Unassembled WGS sequence"/>
</dbReference>
<feature type="region of interest" description="Disordered" evidence="1">
    <location>
        <begin position="1"/>
        <end position="68"/>
    </location>
</feature>
<name>A0ABD3N0P2_9STRA</name>
<accession>A0ABD3N0P2</accession>